<dbReference type="EMBL" id="LR134182">
    <property type="protein sequence ID" value="VEB41127.1"/>
    <property type="molecule type" value="Genomic_DNA"/>
</dbReference>
<accession>A0A3S4I4R2</accession>
<name>A0A3S4I4R2_CHRVL</name>
<evidence type="ECO:0000256" key="1">
    <source>
        <dbReference type="SAM" id="Phobius"/>
    </source>
</evidence>
<protein>
    <submittedName>
        <fullName evidence="2">Glutamate permease</fullName>
    </submittedName>
</protein>
<dbReference type="GO" id="GO:0016020">
    <property type="term" value="C:membrane"/>
    <property type="evidence" value="ECO:0007669"/>
    <property type="project" value="InterPro"/>
</dbReference>
<evidence type="ECO:0000313" key="3">
    <source>
        <dbReference type="Proteomes" id="UP000275777"/>
    </source>
</evidence>
<dbReference type="PANTHER" id="PTHR36178">
    <property type="entry name" value="SLR0625 PROTEIN"/>
    <property type="match status" value="1"/>
</dbReference>
<keyword evidence="1" id="KW-1133">Transmembrane helix</keyword>
<keyword evidence="1" id="KW-0472">Membrane</keyword>
<dbReference type="Pfam" id="PF03616">
    <property type="entry name" value="Glt_symporter"/>
    <property type="match status" value="1"/>
</dbReference>
<feature type="transmembrane region" description="Helical" evidence="1">
    <location>
        <begin position="35"/>
        <end position="52"/>
    </location>
</feature>
<dbReference type="InterPro" id="IPR004445">
    <property type="entry name" value="GltS"/>
</dbReference>
<dbReference type="Proteomes" id="UP000275777">
    <property type="component" value="Chromosome"/>
</dbReference>
<feature type="transmembrane region" description="Helical" evidence="1">
    <location>
        <begin position="64"/>
        <end position="84"/>
    </location>
</feature>
<gene>
    <name evidence="2" type="primary">gltS_1</name>
    <name evidence="2" type="ORF">NCTC9695_01541</name>
</gene>
<feature type="transmembrane region" description="Helical" evidence="1">
    <location>
        <begin position="6"/>
        <end position="23"/>
    </location>
</feature>
<dbReference type="PANTHER" id="PTHR36178:SF1">
    <property type="entry name" value="SODIUM_GLUTAMATE SYMPORTER"/>
    <property type="match status" value="1"/>
</dbReference>
<proteinExistence type="predicted"/>
<dbReference type="GO" id="GO:0015813">
    <property type="term" value="P:L-glutamate transmembrane transport"/>
    <property type="evidence" value="ECO:0007669"/>
    <property type="project" value="InterPro"/>
</dbReference>
<sequence length="173" mass="18278">MIQLDFYGTLVAASLVLLLGRKLVAHSGALRTYNIPEPVAGGLVVAAVLLAWRQFSGVEVRFDASLQTPLMLAFFAAIGLNANLASLKQGGKTVGVFLGVVVGLLLVQNTLGVAVASALGLDPLMDCWPAPSPCPAATAPAQRGAAPSPTSMAWPRPRNWRWRARLSAWYWAG</sequence>
<organism evidence="2 3">
    <name type="scientific">Chromobacterium violaceum</name>
    <dbReference type="NCBI Taxonomy" id="536"/>
    <lineage>
        <taxon>Bacteria</taxon>
        <taxon>Pseudomonadati</taxon>
        <taxon>Pseudomonadota</taxon>
        <taxon>Betaproteobacteria</taxon>
        <taxon>Neisseriales</taxon>
        <taxon>Chromobacteriaceae</taxon>
        <taxon>Chromobacterium</taxon>
    </lineage>
</organism>
<dbReference type="GO" id="GO:0015501">
    <property type="term" value="F:glutamate:sodium symporter activity"/>
    <property type="evidence" value="ECO:0007669"/>
    <property type="project" value="InterPro"/>
</dbReference>
<dbReference type="AlphaFoldDB" id="A0A3S4I4R2"/>
<evidence type="ECO:0000313" key="2">
    <source>
        <dbReference type="EMBL" id="VEB41127.1"/>
    </source>
</evidence>
<keyword evidence="1" id="KW-0812">Transmembrane</keyword>
<feature type="transmembrane region" description="Helical" evidence="1">
    <location>
        <begin position="96"/>
        <end position="119"/>
    </location>
</feature>
<reference evidence="2 3" key="1">
    <citation type="submission" date="2018-12" db="EMBL/GenBank/DDBJ databases">
        <authorList>
            <consortium name="Pathogen Informatics"/>
        </authorList>
    </citation>
    <scope>NUCLEOTIDE SEQUENCE [LARGE SCALE GENOMIC DNA]</scope>
    <source>
        <strain evidence="2 3">NCTC9695</strain>
    </source>
</reference>